<gene>
    <name evidence="2" type="ORF">EI427_22260</name>
</gene>
<organism evidence="2 3">
    <name type="scientific">Flammeovirga pectinis</name>
    <dbReference type="NCBI Taxonomy" id="2494373"/>
    <lineage>
        <taxon>Bacteria</taxon>
        <taxon>Pseudomonadati</taxon>
        <taxon>Bacteroidota</taxon>
        <taxon>Cytophagia</taxon>
        <taxon>Cytophagales</taxon>
        <taxon>Flammeovirgaceae</taxon>
        <taxon>Flammeovirga</taxon>
    </lineage>
</organism>
<proteinExistence type="predicted"/>
<keyword evidence="1" id="KW-0812">Transmembrane</keyword>
<keyword evidence="1" id="KW-1133">Transmembrane helix</keyword>
<reference evidence="2 3" key="1">
    <citation type="submission" date="2018-12" db="EMBL/GenBank/DDBJ databases">
        <title>Flammeovirga pectinis sp. nov., isolated from the gut of the Korean scallop, Patinopecten yessoensis.</title>
        <authorList>
            <person name="Bae J.-W."/>
            <person name="Jeong Y.-S."/>
            <person name="Kang W."/>
        </authorList>
    </citation>
    <scope>NUCLEOTIDE SEQUENCE [LARGE SCALE GENOMIC DNA]</scope>
    <source>
        <strain evidence="2 3">L12M1</strain>
    </source>
</reference>
<evidence type="ECO:0000256" key="1">
    <source>
        <dbReference type="SAM" id="Phobius"/>
    </source>
</evidence>
<dbReference type="OrthoDB" id="9967022at2"/>
<name>A0A3S9P9S5_9BACT</name>
<protein>
    <submittedName>
        <fullName evidence="2">Uncharacterized protein</fullName>
    </submittedName>
</protein>
<keyword evidence="3" id="KW-1185">Reference proteome</keyword>
<feature type="transmembrane region" description="Helical" evidence="1">
    <location>
        <begin position="6"/>
        <end position="25"/>
    </location>
</feature>
<dbReference type="Proteomes" id="UP000267268">
    <property type="component" value="Chromosome 2"/>
</dbReference>
<dbReference type="AlphaFoldDB" id="A0A3S9P9S5"/>
<accession>A0A3S9P9S5</accession>
<feature type="transmembrane region" description="Helical" evidence="1">
    <location>
        <begin position="85"/>
        <end position="105"/>
    </location>
</feature>
<evidence type="ECO:0000313" key="3">
    <source>
        <dbReference type="Proteomes" id="UP000267268"/>
    </source>
</evidence>
<dbReference type="RefSeq" id="WP_126619179.1">
    <property type="nucleotide sequence ID" value="NZ_CP034563.1"/>
</dbReference>
<dbReference type="KEGG" id="fll:EI427_22260"/>
<evidence type="ECO:0000313" key="2">
    <source>
        <dbReference type="EMBL" id="AZQ64950.1"/>
    </source>
</evidence>
<sequence>MNTAIIVLLLLLINAALHLIAFFILKAKNAPHTKGVVTFAVVNSFLAIGMINGYSAIPYLIILLEGIGFGLLYTRLNRTFCPKYLSILILLLEIIIILGAFINLMHV</sequence>
<dbReference type="EMBL" id="CP034563">
    <property type="protein sequence ID" value="AZQ64950.1"/>
    <property type="molecule type" value="Genomic_DNA"/>
</dbReference>
<keyword evidence="1" id="KW-0472">Membrane</keyword>